<name>A0A918UQG0_9BACT</name>
<evidence type="ECO:0000313" key="2">
    <source>
        <dbReference type="Proteomes" id="UP000619457"/>
    </source>
</evidence>
<evidence type="ECO:0000313" key="1">
    <source>
        <dbReference type="EMBL" id="GGZ28164.1"/>
    </source>
</evidence>
<proteinExistence type="predicted"/>
<gene>
    <name evidence="1" type="ORF">GCM10007049_21360</name>
</gene>
<sequence length="61" mass="7516">MRFLTLSSFMNWDTRYFINQPNRYIKKYRKSFDDGENFLILSNAFPLISFNGFVGRFYRDR</sequence>
<reference evidence="1" key="2">
    <citation type="submission" date="2020-09" db="EMBL/GenBank/DDBJ databases">
        <authorList>
            <person name="Sun Q."/>
            <person name="Kim S."/>
        </authorList>
    </citation>
    <scope>NUCLEOTIDE SEQUENCE</scope>
    <source>
        <strain evidence="1">KCTC 12368</strain>
    </source>
</reference>
<dbReference type="Proteomes" id="UP000619457">
    <property type="component" value="Unassembled WGS sequence"/>
</dbReference>
<dbReference type="EMBL" id="BMWX01000003">
    <property type="protein sequence ID" value="GGZ28164.1"/>
    <property type="molecule type" value="Genomic_DNA"/>
</dbReference>
<comment type="caution">
    <text evidence="1">The sequence shown here is derived from an EMBL/GenBank/DDBJ whole genome shotgun (WGS) entry which is preliminary data.</text>
</comment>
<protein>
    <submittedName>
        <fullName evidence="1">Uncharacterized protein</fullName>
    </submittedName>
</protein>
<organism evidence="1 2">
    <name type="scientific">Echinicola pacifica</name>
    <dbReference type="NCBI Taxonomy" id="346377"/>
    <lineage>
        <taxon>Bacteria</taxon>
        <taxon>Pseudomonadati</taxon>
        <taxon>Bacteroidota</taxon>
        <taxon>Cytophagia</taxon>
        <taxon>Cytophagales</taxon>
        <taxon>Cyclobacteriaceae</taxon>
        <taxon>Echinicola</taxon>
    </lineage>
</organism>
<accession>A0A918UQG0</accession>
<reference evidence="1" key="1">
    <citation type="journal article" date="2014" name="Int. J. Syst. Evol. Microbiol.">
        <title>Complete genome sequence of Corynebacterium casei LMG S-19264T (=DSM 44701T), isolated from a smear-ripened cheese.</title>
        <authorList>
            <consortium name="US DOE Joint Genome Institute (JGI-PGF)"/>
            <person name="Walter F."/>
            <person name="Albersmeier A."/>
            <person name="Kalinowski J."/>
            <person name="Ruckert C."/>
        </authorList>
    </citation>
    <scope>NUCLEOTIDE SEQUENCE</scope>
    <source>
        <strain evidence="1">KCTC 12368</strain>
    </source>
</reference>
<dbReference type="AlphaFoldDB" id="A0A918UQG0"/>
<keyword evidence="2" id="KW-1185">Reference proteome</keyword>